<sequence>MSGSDQKQVLGGIDAGGTTFKCVLAGLDGEIIARKRIPVSVPEATIASVTAFFREALSMHNATMKSLGVASFGPIDIDPASDSYGTILETPKPGWASCDLCGRLSAALGVPVHVETDVNGALLAEMAWGAAKGCASAAYVTVGTGIGAGIYTGGRLLGHPVHPEFGHIRLQRHPKDLGFKGSCVFHGDCLEGLASAKALQDRFGDPAALPADHLAWEIEAYYLAQASLSLVLMSRVERVILGGGILLADGLIEKVRVAYDMLMNGYVKDRATIELISTPGLGDDAGLKGGILLAMRGAGD</sequence>
<dbReference type="Gene3D" id="3.30.420.40">
    <property type="match status" value="2"/>
</dbReference>
<evidence type="ECO:0000313" key="2">
    <source>
        <dbReference type="EMBL" id="WCL53439.1"/>
    </source>
</evidence>
<protein>
    <submittedName>
        <fullName evidence="2">ROK family protein</fullName>
    </submittedName>
</protein>
<evidence type="ECO:0000256" key="1">
    <source>
        <dbReference type="ARBA" id="ARBA00006479"/>
    </source>
</evidence>
<comment type="similarity">
    <text evidence="1">Belongs to the ROK (NagC/XylR) family.</text>
</comment>
<dbReference type="SUPFAM" id="SSF53067">
    <property type="entry name" value="Actin-like ATPase domain"/>
    <property type="match status" value="1"/>
</dbReference>
<evidence type="ECO:0000313" key="3">
    <source>
        <dbReference type="Proteomes" id="UP001217500"/>
    </source>
</evidence>
<organism evidence="2 3">
    <name type="scientific">Gimibacter soli</name>
    <dbReference type="NCBI Taxonomy" id="3024400"/>
    <lineage>
        <taxon>Bacteria</taxon>
        <taxon>Pseudomonadati</taxon>
        <taxon>Pseudomonadota</taxon>
        <taxon>Alphaproteobacteria</taxon>
        <taxon>Kordiimonadales</taxon>
        <taxon>Temperatibacteraceae</taxon>
        <taxon>Gimibacter</taxon>
    </lineage>
</organism>
<dbReference type="RefSeq" id="WP_289502951.1">
    <property type="nucleotide sequence ID" value="NZ_CP116805.1"/>
</dbReference>
<dbReference type="InterPro" id="IPR000600">
    <property type="entry name" value="ROK"/>
</dbReference>
<proteinExistence type="inferred from homology"/>
<keyword evidence="3" id="KW-1185">Reference proteome</keyword>
<dbReference type="InterPro" id="IPR043129">
    <property type="entry name" value="ATPase_NBD"/>
</dbReference>
<dbReference type="CDD" id="cd24067">
    <property type="entry name" value="ASKHA_NBD_ROK_BsFRK-like"/>
    <property type="match status" value="1"/>
</dbReference>
<dbReference type="PANTHER" id="PTHR18964">
    <property type="entry name" value="ROK (REPRESSOR, ORF, KINASE) FAMILY"/>
    <property type="match status" value="1"/>
</dbReference>
<dbReference type="Proteomes" id="UP001217500">
    <property type="component" value="Chromosome"/>
</dbReference>
<dbReference type="PANTHER" id="PTHR18964:SF149">
    <property type="entry name" value="BIFUNCTIONAL UDP-N-ACETYLGLUCOSAMINE 2-EPIMERASE_N-ACETYLMANNOSAMINE KINASE"/>
    <property type="match status" value="1"/>
</dbReference>
<dbReference type="KEGG" id="gso:PH603_12910"/>
<dbReference type="Pfam" id="PF00480">
    <property type="entry name" value="ROK"/>
    <property type="match status" value="1"/>
</dbReference>
<dbReference type="AlphaFoldDB" id="A0AAE9XV76"/>
<dbReference type="EMBL" id="CP116805">
    <property type="protein sequence ID" value="WCL53439.1"/>
    <property type="molecule type" value="Genomic_DNA"/>
</dbReference>
<reference evidence="2" key="1">
    <citation type="submission" date="2023-01" db="EMBL/GenBank/DDBJ databases">
        <title>The genome sequence of Kordiimonadaceae bacterium 6D33.</title>
        <authorList>
            <person name="Liu Y."/>
        </authorList>
    </citation>
    <scope>NUCLEOTIDE SEQUENCE</scope>
    <source>
        <strain evidence="2">6D33</strain>
    </source>
</reference>
<accession>A0AAE9XV76</accession>
<name>A0AAE9XV76_9PROT</name>
<gene>
    <name evidence="2" type="ORF">PH603_12910</name>
</gene>